<proteinExistence type="predicted"/>
<accession>A0A833Z448</accession>
<comment type="caution">
    <text evidence="1">The sequence shown here is derived from an EMBL/GenBank/DDBJ whole genome shotgun (WGS) entry which is preliminary data.</text>
</comment>
<evidence type="ECO:0000313" key="2">
    <source>
        <dbReference type="Proteomes" id="UP000664940"/>
    </source>
</evidence>
<name>A0A833Z448_9CHIR</name>
<organism evidence="1 2">
    <name type="scientific">Phyllostomus discolor</name>
    <name type="common">pale spear-nosed bat</name>
    <dbReference type="NCBI Taxonomy" id="89673"/>
    <lineage>
        <taxon>Eukaryota</taxon>
        <taxon>Metazoa</taxon>
        <taxon>Chordata</taxon>
        <taxon>Craniata</taxon>
        <taxon>Vertebrata</taxon>
        <taxon>Euteleostomi</taxon>
        <taxon>Mammalia</taxon>
        <taxon>Eutheria</taxon>
        <taxon>Laurasiatheria</taxon>
        <taxon>Chiroptera</taxon>
        <taxon>Yangochiroptera</taxon>
        <taxon>Phyllostomidae</taxon>
        <taxon>Phyllostominae</taxon>
        <taxon>Phyllostomus</taxon>
    </lineage>
</organism>
<reference evidence="1 2" key="1">
    <citation type="journal article" date="2020" name="Nature">
        <title>Six reference-quality genomes reveal evolution of bat adaptations.</title>
        <authorList>
            <person name="Jebb D."/>
            <person name="Huang Z."/>
            <person name="Pippel M."/>
            <person name="Hughes G.M."/>
            <person name="Lavrichenko K."/>
            <person name="Devanna P."/>
            <person name="Winkler S."/>
            <person name="Jermiin L.S."/>
            <person name="Skirmuntt E.C."/>
            <person name="Katzourakis A."/>
            <person name="Burkitt-Gray L."/>
            <person name="Ray D.A."/>
            <person name="Sullivan K.A.M."/>
            <person name="Roscito J.G."/>
            <person name="Kirilenko B.M."/>
            <person name="Davalos L.M."/>
            <person name="Corthals A.P."/>
            <person name="Power M.L."/>
            <person name="Jones G."/>
            <person name="Ransome R.D."/>
            <person name="Dechmann D.K.N."/>
            <person name="Locatelli A.G."/>
            <person name="Puechmaille S.J."/>
            <person name="Fedrigo O."/>
            <person name="Jarvis E.D."/>
            <person name="Hiller M."/>
            <person name="Vernes S.C."/>
            <person name="Myers E.W."/>
            <person name="Teeling E.C."/>
        </authorList>
    </citation>
    <scope>NUCLEOTIDE SEQUENCE [LARGE SCALE GENOMIC DNA]</scope>
    <source>
        <strain evidence="1">Bat1K_MPI-CBG_1</strain>
    </source>
</reference>
<dbReference type="Proteomes" id="UP000664940">
    <property type="component" value="Unassembled WGS sequence"/>
</dbReference>
<sequence length="210" mass="23013">MPRRLQKGWWRRIGPGRGRGAVPEAEGDAVGTAGAQTWDRFPRCLCRGCRRSGSAWRLPQRPSGGPACDVCLPALCPRVVHRPDLEERRLICSLGRWEYLGPGRTGWLRVTQVASDGASLLSHCPLIFANTVSGANIPPKTPCHQACRSPCPPHLFRSAPFLSSPPPTRPPTYAPLHSSSDVTDLLFVDWLWAWARACRGKRGLGAHGRA</sequence>
<dbReference type="EMBL" id="JABVXQ010000011">
    <property type="protein sequence ID" value="KAF6086188.1"/>
    <property type="molecule type" value="Genomic_DNA"/>
</dbReference>
<dbReference type="AlphaFoldDB" id="A0A833Z448"/>
<evidence type="ECO:0000313" key="1">
    <source>
        <dbReference type="EMBL" id="KAF6086188.1"/>
    </source>
</evidence>
<protein>
    <submittedName>
        <fullName evidence="1">Uncharacterized protein</fullName>
    </submittedName>
</protein>
<gene>
    <name evidence="1" type="ORF">HJG60_008394</name>
</gene>